<protein>
    <submittedName>
        <fullName evidence="2">Uncharacterized protein</fullName>
    </submittedName>
</protein>
<organism evidence="2">
    <name type="scientific">Geladintestivirus 6</name>
    <dbReference type="NCBI Taxonomy" id="3233138"/>
    <lineage>
        <taxon>Viruses</taxon>
        <taxon>Duplodnaviria</taxon>
        <taxon>Heunggongvirae</taxon>
        <taxon>Uroviricota</taxon>
        <taxon>Caudoviricetes</taxon>
        <taxon>Crassvirales</taxon>
    </lineage>
</organism>
<keyword evidence="1" id="KW-0472">Membrane</keyword>
<sequence>MLMVEKFSIKSIKHFITITKITPIIIAFVHLINEIISFLGFNDIPLNYVGGISLIPIIYLYYTSYIFKLCSYYRMFLHYAVTINIINTIDFYIGFPFDDIQYIIFHIIVTLVFMFIIIKLKFF</sequence>
<evidence type="ECO:0000256" key="1">
    <source>
        <dbReference type="SAM" id="Phobius"/>
    </source>
</evidence>
<feature type="transmembrane region" description="Helical" evidence="1">
    <location>
        <begin position="21"/>
        <end position="40"/>
    </location>
</feature>
<dbReference type="EMBL" id="PP965496">
    <property type="protein sequence ID" value="XCO00188.1"/>
    <property type="molecule type" value="Genomic_DNA"/>
</dbReference>
<reference evidence="2" key="1">
    <citation type="submission" date="2024-06" db="EMBL/GenBank/DDBJ databases">
        <title>Intestivirid acquisition increases across infancy in a wild primate population.</title>
        <authorList>
            <person name="Schneider-Creas I.A."/>
            <person name="Moya I.L."/>
            <person name="Chiou K.L."/>
            <person name="Baniel A."/>
            <person name="Azanaw Haile A."/>
            <person name="Kebede F."/>
            <person name="Abebe B."/>
            <person name="Snyder-Mackler N."/>
            <person name="Varsani A."/>
        </authorList>
    </citation>
    <scope>NUCLEOTIDE SEQUENCE</scope>
    <source>
        <strain evidence="2">Int_RNL_2018_1178_PEE</strain>
    </source>
</reference>
<feature type="transmembrane region" description="Helical" evidence="1">
    <location>
        <begin position="46"/>
        <end position="64"/>
    </location>
</feature>
<keyword evidence="1" id="KW-0812">Transmembrane</keyword>
<evidence type="ECO:0000313" key="2">
    <source>
        <dbReference type="EMBL" id="XCO00188.1"/>
    </source>
</evidence>
<keyword evidence="1" id="KW-1133">Transmembrane helix</keyword>
<proteinExistence type="predicted"/>
<name>A0AAU8MJW6_9CAUD</name>
<feature type="transmembrane region" description="Helical" evidence="1">
    <location>
        <begin position="76"/>
        <end position="94"/>
    </location>
</feature>
<accession>A0AAU8MJW6</accession>
<feature type="transmembrane region" description="Helical" evidence="1">
    <location>
        <begin position="100"/>
        <end position="118"/>
    </location>
</feature>